<protein>
    <submittedName>
        <fullName evidence="2">Uncharacterized protein</fullName>
    </submittedName>
</protein>
<proteinExistence type="predicted"/>
<evidence type="ECO:0000313" key="3">
    <source>
        <dbReference type="Proteomes" id="UP000433483"/>
    </source>
</evidence>
<dbReference type="Proteomes" id="UP000440367">
    <property type="component" value="Unassembled WGS sequence"/>
</dbReference>
<dbReference type="EMBL" id="QXGD01007866">
    <property type="protein sequence ID" value="KAE9160111.1"/>
    <property type="molecule type" value="Genomic_DNA"/>
</dbReference>
<evidence type="ECO:0000313" key="4">
    <source>
        <dbReference type="Proteomes" id="UP000440367"/>
    </source>
</evidence>
<evidence type="ECO:0000313" key="1">
    <source>
        <dbReference type="EMBL" id="KAE9158931.1"/>
    </source>
</evidence>
<name>A0A6A3V5C7_9STRA</name>
<sequence>MCCVGALLQDPARAGALDPSFYQPVEHQPAESVTFEMGPSSFGGMPTMAFPHSQAL</sequence>
<accession>A0A6A3V5C7</accession>
<evidence type="ECO:0000313" key="2">
    <source>
        <dbReference type="EMBL" id="KAE9160111.1"/>
    </source>
</evidence>
<dbReference type="EMBL" id="QXGB01007596">
    <property type="protein sequence ID" value="KAE9158931.1"/>
    <property type="molecule type" value="Genomic_DNA"/>
</dbReference>
<comment type="caution">
    <text evidence="2">The sequence shown here is derived from an EMBL/GenBank/DDBJ whole genome shotgun (WGS) entry which is preliminary data.</text>
</comment>
<organism evidence="2 4">
    <name type="scientific">Phytophthora fragariae</name>
    <dbReference type="NCBI Taxonomy" id="53985"/>
    <lineage>
        <taxon>Eukaryota</taxon>
        <taxon>Sar</taxon>
        <taxon>Stramenopiles</taxon>
        <taxon>Oomycota</taxon>
        <taxon>Peronosporomycetes</taxon>
        <taxon>Peronosporales</taxon>
        <taxon>Peronosporaceae</taxon>
        <taxon>Phytophthora</taxon>
    </lineage>
</organism>
<dbReference type="Proteomes" id="UP000433483">
    <property type="component" value="Unassembled WGS sequence"/>
</dbReference>
<keyword evidence="3" id="KW-1185">Reference proteome</keyword>
<reference evidence="3 4" key="1">
    <citation type="submission" date="2018-08" db="EMBL/GenBank/DDBJ databases">
        <title>Genomic investigation of the strawberry pathogen Phytophthora fragariae indicates pathogenicity is determined by transcriptional variation in three key races.</title>
        <authorList>
            <person name="Adams T.M."/>
            <person name="Armitage A.D."/>
            <person name="Sobczyk M.K."/>
            <person name="Bates H.J."/>
            <person name="Dunwell J.M."/>
            <person name="Nellist C.F."/>
            <person name="Harrison R.J."/>
        </authorList>
    </citation>
    <scope>NUCLEOTIDE SEQUENCE [LARGE SCALE GENOMIC DNA]</scope>
    <source>
        <strain evidence="2 4">BC-1</strain>
        <strain evidence="1 3">NOV-27</strain>
    </source>
</reference>
<dbReference type="AlphaFoldDB" id="A0A6A3V5C7"/>
<gene>
    <name evidence="2" type="ORF">PF002_g32695</name>
    <name evidence="1" type="ORF">PF005_g32243</name>
</gene>